<dbReference type="InterPro" id="IPR020816">
    <property type="entry name" value="Histone-like_DNA-bd_CS"/>
</dbReference>
<dbReference type="GO" id="GO:0006310">
    <property type="term" value="P:DNA recombination"/>
    <property type="evidence" value="ECO:0007669"/>
    <property type="project" value="UniProtKB-UniRule"/>
</dbReference>
<dbReference type="GO" id="GO:0006417">
    <property type="term" value="P:regulation of translation"/>
    <property type="evidence" value="ECO:0007669"/>
    <property type="project" value="UniProtKB-UniRule"/>
</dbReference>
<evidence type="ECO:0000313" key="11">
    <source>
        <dbReference type="EMBL" id="OWF65644.1"/>
    </source>
</evidence>
<dbReference type="PANTHER" id="PTHR33175:SF2">
    <property type="entry name" value="INTEGRATION HOST FACTOR SUBUNIT ALPHA"/>
    <property type="match status" value="1"/>
</dbReference>
<dbReference type="PANTHER" id="PTHR33175">
    <property type="entry name" value="DNA-BINDING PROTEIN HU"/>
    <property type="match status" value="1"/>
</dbReference>
<dbReference type="OrthoDB" id="9797747at2"/>
<dbReference type="InterPro" id="IPR005684">
    <property type="entry name" value="IHF_alpha"/>
</dbReference>
<dbReference type="HAMAP" id="MF_00380">
    <property type="entry name" value="IHF_alpha"/>
    <property type="match status" value="1"/>
</dbReference>
<keyword evidence="7 8" id="KW-0233">DNA recombination</keyword>
<reference evidence="11 12" key="1">
    <citation type="submission" date="2017-03" db="EMBL/GenBank/DDBJ databases">
        <title>New species Polynucleobacter sp. MWH-EgelM1-30-B4.</title>
        <authorList>
            <person name="Hahn M.W."/>
        </authorList>
    </citation>
    <scope>NUCLEOTIDE SEQUENCE [LARGE SCALE GENOMIC DNA]</scope>
    <source>
        <strain evidence="11 12">MWH-EgelM1-30-B4</strain>
    </source>
</reference>
<keyword evidence="12" id="KW-1185">Reference proteome</keyword>
<sequence>MTELMNNDTVTKNELSEALFDQVGLNKREAKDMIDAFFDRIGQSLESGVEVKISGFGNFQLRNKSARPGRNPKTGQMIPIAARRVVTFHASQKLKDVVESHARENRV</sequence>
<evidence type="ECO:0000256" key="7">
    <source>
        <dbReference type="ARBA" id="ARBA00023172"/>
    </source>
</evidence>
<evidence type="ECO:0000256" key="10">
    <source>
        <dbReference type="RuleBase" id="RU004485"/>
    </source>
</evidence>
<evidence type="ECO:0000256" key="9">
    <source>
        <dbReference type="RuleBase" id="RU003939"/>
    </source>
</evidence>
<evidence type="ECO:0000256" key="5">
    <source>
        <dbReference type="ARBA" id="ARBA00023125"/>
    </source>
</evidence>
<keyword evidence="5 8" id="KW-0238">DNA-binding</keyword>
<dbReference type="Proteomes" id="UP000196880">
    <property type="component" value="Unassembled WGS sequence"/>
</dbReference>
<evidence type="ECO:0000256" key="2">
    <source>
        <dbReference type="ARBA" id="ARBA00018329"/>
    </source>
</evidence>
<dbReference type="SMART" id="SM00411">
    <property type="entry name" value="BHL"/>
    <property type="match status" value="1"/>
</dbReference>
<keyword evidence="3 8" id="KW-0810">Translation regulation</keyword>
<accession>A0A210RXF7</accession>
<dbReference type="EMBL" id="NAIA01000003">
    <property type="protein sequence ID" value="OWF65644.1"/>
    <property type="molecule type" value="Genomic_DNA"/>
</dbReference>
<dbReference type="CDD" id="cd13835">
    <property type="entry name" value="IHF_A"/>
    <property type="match status" value="1"/>
</dbReference>
<dbReference type="Pfam" id="PF00216">
    <property type="entry name" value="Bac_DNA_binding"/>
    <property type="match status" value="1"/>
</dbReference>
<dbReference type="Gene3D" id="4.10.520.10">
    <property type="entry name" value="IHF-like DNA-binding proteins"/>
    <property type="match status" value="1"/>
</dbReference>
<name>A0A210RXF7_9BURK</name>
<dbReference type="InterPro" id="IPR010992">
    <property type="entry name" value="IHF-like_DNA-bd_dom_sf"/>
</dbReference>
<gene>
    <name evidence="8" type="primary">ihfA</name>
    <name evidence="8" type="synonym">himA</name>
    <name evidence="11" type="ORF">B6A14_07605</name>
</gene>
<comment type="subunit">
    <text evidence="8 10">Heterodimer of an alpha and a beta chain.</text>
</comment>
<dbReference type="NCBIfam" id="TIGR00987">
    <property type="entry name" value="himA"/>
    <property type="match status" value="1"/>
</dbReference>
<evidence type="ECO:0000256" key="8">
    <source>
        <dbReference type="HAMAP-Rule" id="MF_00380"/>
    </source>
</evidence>
<dbReference type="GO" id="GO:0005829">
    <property type="term" value="C:cytosol"/>
    <property type="evidence" value="ECO:0007669"/>
    <property type="project" value="TreeGrafter"/>
</dbReference>
<organism evidence="11 12">
    <name type="scientific">Polynucleobacter hirudinilacicola</name>
    <dbReference type="NCBI Taxonomy" id="1743166"/>
    <lineage>
        <taxon>Bacteria</taxon>
        <taxon>Pseudomonadati</taxon>
        <taxon>Pseudomonadota</taxon>
        <taxon>Betaproteobacteria</taxon>
        <taxon>Burkholderiales</taxon>
        <taxon>Burkholderiaceae</taxon>
        <taxon>Polynucleobacter</taxon>
    </lineage>
</organism>
<dbReference type="NCBIfam" id="NF001401">
    <property type="entry name" value="PRK00285.1"/>
    <property type="match status" value="1"/>
</dbReference>
<evidence type="ECO:0000256" key="4">
    <source>
        <dbReference type="ARBA" id="ARBA00023015"/>
    </source>
</evidence>
<comment type="similarity">
    <text evidence="1 8 9">Belongs to the bacterial histone-like protein family.</text>
</comment>
<dbReference type="AlphaFoldDB" id="A0A210RXF7"/>
<dbReference type="PROSITE" id="PS00045">
    <property type="entry name" value="HISTONE_LIKE"/>
    <property type="match status" value="1"/>
</dbReference>
<dbReference type="RefSeq" id="WP_087909882.1">
    <property type="nucleotide sequence ID" value="NZ_NAIA01000003.1"/>
</dbReference>
<evidence type="ECO:0000256" key="6">
    <source>
        <dbReference type="ARBA" id="ARBA00023163"/>
    </source>
</evidence>
<evidence type="ECO:0000313" key="12">
    <source>
        <dbReference type="Proteomes" id="UP000196880"/>
    </source>
</evidence>
<dbReference type="GO" id="GO:0030527">
    <property type="term" value="F:structural constituent of chromatin"/>
    <property type="evidence" value="ECO:0007669"/>
    <property type="project" value="InterPro"/>
</dbReference>
<dbReference type="SUPFAM" id="SSF47729">
    <property type="entry name" value="IHF-like DNA-binding proteins"/>
    <property type="match status" value="1"/>
</dbReference>
<comment type="function">
    <text evidence="8 10">This protein is one of the two subunits of integration host factor, a specific DNA-binding protein that functions in genetic recombination as well as in transcriptional and translational control.</text>
</comment>
<dbReference type="GO" id="GO:0006355">
    <property type="term" value="P:regulation of DNA-templated transcription"/>
    <property type="evidence" value="ECO:0007669"/>
    <property type="project" value="UniProtKB-UniRule"/>
</dbReference>
<dbReference type="GO" id="GO:0009893">
    <property type="term" value="P:positive regulation of metabolic process"/>
    <property type="evidence" value="ECO:0007669"/>
    <property type="project" value="UniProtKB-ARBA"/>
</dbReference>
<evidence type="ECO:0000256" key="1">
    <source>
        <dbReference type="ARBA" id="ARBA00010529"/>
    </source>
</evidence>
<evidence type="ECO:0000256" key="3">
    <source>
        <dbReference type="ARBA" id="ARBA00022845"/>
    </source>
</evidence>
<keyword evidence="4 8" id="KW-0805">Transcription regulation</keyword>
<proteinExistence type="inferred from homology"/>
<dbReference type="GO" id="GO:0003677">
    <property type="term" value="F:DNA binding"/>
    <property type="evidence" value="ECO:0007669"/>
    <property type="project" value="UniProtKB-UniRule"/>
</dbReference>
<comment type="caution">
    <text evidence="11">The sequence shown here is derived from an EMBL/GenBank/DDBJ whole genome shotgun (WGS) entry which is preliminary data.</text>
</comment>
<dbReference type="InterPro" id="IPR000119">
    <property type="entry name" value="Hist_DNA-bd"/>
</dbReference>
<protein>
    <recommendedName>
        <fullName evidence="2 8">Integration host factor subunit alpha</fullName>
        <shortName evidence="8">IHF-alpha</shortName>
    </recommendedName>
</protein>
<dbReference type="PRINTS" id="PR01727">
    <property type="entry name" value="DNABINDINGHU"/>
</dbReference>
<keyword evidence="6 8" id="KW-0804">Transcription</keyword>